<name>A0A0J1H161_9GAMM</name>
<evidence type="ECO:0000256" key="2">
    <source>
        <dbReference type="ARBA" id="ARBA00023015"/>
    </source>
</evidence>
<dbReference type="GO" id="GO:0006352">
    <property type="term" value="P:DNA-templated transcription initiation"/>
    <property type="evidence" value="ECO:0007669"/>
    <property type="project" value="InterPro"/>
</dbReference>
<keyword evidence="2" id="KW-0805">Transcription regulation</keyword>
<feature type="domain" description="RNA polymerase sigma-70 region 2" evidence="6">
    <location>
        <begin position="6"/>
        <end position="70"/>
    </location>
</feature>
<dbReference type="InterPro" id="IPR039425">
    <property type="entry name" value="RNA_pol_sigma-70-like"/>
</dbReference>
<proteinExistence type="inferred from homology"/>
<evidence type="ECO:0000259" key="6">
    <source>
        <dbReference type="Pfam" id="PF04542"/>
    </source>
</evidence>
<dbReference type="SUPFAM" id="SSF88946">
    <property type="entry name" value="Sigma2 domain of RNA polymerase sigma factors"/>
    <property type="match status" value="1"/>
</dbReference>
<dbReference type="Gene3D" id="1.10.1740.10">
    <property type="match status" value="1"/>
</dbReference>
<dbReference type="SUPFAM" id="SSF88659">
    <property type="entry name" value="Sigma3 and sigma4 domains of RNA polymerase sigma factors"/>
    <property type="match status" value="1"/>
</dbReference>
<dbReference type="InterPro" id="IPR014284">
    <property type="entry name" value="RNA_pol_sigma-70_dom"/>
</dbReference>
<dbReference type="PANTHER" id="PTHR43133">
    <property type="entry name" value="RNA POLYMERASE ECF-TYPE SIGMA FACTO"/>
    <property type="match status" value="1"/>
</dbReference>
<dbReference type="Pfam" id="PF04542">
    <property type="entry name" value="Sigma70_r2"/>
    <property type="match status" value="1"/>
</dbReference>
<dbReference type="NCBIfam" id="TIGR02937">
    <property type="entry name" value="sigma70-ECF"/>
    <property type="match status" value="1"/>
</dbReference>
<dbReference type="NCBIfam" id="NF007215">
    <property type="entry name" value="PRK09637.1"/>
    <property type="match status" value="1"/>
</dbReference>
<dbReference type="InterPro" id="IPR036388">
    <property type="entry name" value="WH-like_DNA-bd_sf"/>
</dbReference>
<keyword evidence="9" id="KW-1185">Reference proteome</keyword>
<dbReference type="InterPro" id="IPR013249">
    <property type="entry name" value="RNA_pol_sigma70_r4_t2"/>
</dbReference>
<organism evidence="8 9">
    <name type="scientific">Photobacterium aquae</name>
    <dbReference type="NCBI Taxonomy" id="1195763"/>
    <lineage>
        <taxon>Bacteria</taxon>
        <taxon>Pseudomonadati</taxon>
        <taxon>Pseudomonadota</taxon>
        <taxon>Gammaproteobacteria</taxon>
        <taxon>Vibrionales</taxon>
        <taxon>Vibrionaceae</taxon>
        <taxon>Photobacterium</taxon>
    </lineage>
</organism>
<evidence type="ECO:0000259" key="7">
    <source>
        <dbReference type="Pfam" id="PF08281"/>
    </source>
</evidence>
<dbReference type="Pfam" id="PF08281">
    <property type="entry name" value="Sigma70_r4_2"/>
    <property type="match status" value="1"/>
</dbReference>
<feature type="domain" description="RNA polymerase sigma factor 70 region 4 type 2" evidence="7">
    <location>
        <begin position="97"/>
        <end position="148"/>
    </location>
</feature>
<dbReference type="InterPro" id="IPR007627">
    <property type="entry name" value="RNA_pol_sigma70_r2"/>
</dbReference>
<dbReference type="GO" id="GO:0003677">
    <property type="term" value="F:DNA binding"/>
    <property type="evidence" value="ECO:0007669"/>
    <property type="project" value="InterPro"/>
</dbReference>
<dbReference type="GO" id="GO:0016987">
    <property type="term" value="F:sigma factor activity"/>
    <property type="evidence" value="ECO:0007669"/>
    <property type="project" value="UniProtKB-KW"/>
</dbReference>
<reference evidence="8 9" key="1">
    <citation type="submission" date="2015-05" db="EMBL/GenBank/DDBJ databases">
        <title>Photobacterium galathea sp. nov.</title>
        <authorList>
            <person name="Machado H."/>
            <person name="Gram L."/>
        </authorList>
    </citation>
    <scope>NUCLEOTIDE SEQUENCE [LARGE SCALE GENOMIC DNA]</scope>
    <source>
        <strain evidence="8 9">CGMCC 1.12159</strain>
    </source>
</reference>
<dbReference type="Proteomes" id="UP000036097">
    <property type="component" value="Unassembled WGS sequence"/>
</dbReference>
<comment type="caution">
    <text evidence="8">The sequence shown here is derived from an EMBL/GenBank/DDBJ whole genome shotgun (WGS) entry which is preliminary data.</text>
</comment>
<comment type="similarity">
    <text evidence="1">Belongs to the sigma-70 factor family. ECF subfamily.</text>
</comment>
<protein>
    <recommendedName>
        <fullName evidence="5">RNA polymerase sigma factor SigZ</fullName>
    </recommendedName>
</protein>
<dbReference type="PATRIC" id="fig|1195763.3.peg.2398"/>
<evidence type="ECO:0000256" key="1">
    <source>
        <dbReference type="ARBA" id="ARBA00010641"/>
    </source>
</evidence>
<evidence type="ECO:0000256" key="3">
    <source>
        <dbReference type="ARBA" id="ARBA00023082"/>
    </source>
</evidence>
<dbReference type="NCBIfam" id="TIGR02959">
    <property type="entry name" value="SigZ"/>
    <property type="match status" value="1"/>
</dbReference>
<dbReference type="InterPro" id="IPR013325">
    <property type="entry name" value="RNA_pol_sigma_r2"/>
</dbReference>
<dbReference type="EMBL" id="LDOT01000013">
    <property type="protein sequence ID" value="KLV05563.1"/>
    <property type="molecule type" value="Genomic_DNA"/>
</dbReference>
<dbReference type="InterPro" id="IPR014304">
    <property type="entry name" value="RNA_pol_sigma-Z"/>
</dbReference>
<evidence type="ECO:0000256" key="4">
    <source>
        <dbReference type="ARBA" id="ARBA00023163"/>
    </source>
</evidence>
<keyword evidence="4" id="KW-0804">Transcription</keyword>
<dbReference type="PANTHER" id="PTHR43133:SF62">
    <property type="entry name" value="RNA POLYMERASE SIGMA FACTOR SIGZ"/>
    <property type="match status" value="1"/>
</dbReference>
<dbReference type="OrthoDB" id="9803470at2"/>
<dbReference type="AlphaFoldDB" id="A0A0J1H161"/>
<dbReference type="InterPro" id="IPR013324">
    <property type="entry name" value="RNA_pol_sigma_r3/r4-like"/>
</dbReference>
<dbReference type="CDD" id="cd06171">
    <property type="entry name" value="Sigma70_r4"/>
    <property type="match status" value="1"/>
</dbReference>
<dbReference type="STRING" id="1195763.ABT56_11400"/>
<gene>
    <name evidence="8" type="ORF">ABT56_11400</name>
</gene>
<dbReference type="RefSeq" id="WP_047878991.1">
    <property type="nucleotide sequence ID" value="NZ_LDOT01000013.1"/>
</dbReference>
<sequence length="183" mass="21084">MLSEWQNHKAQLRSYINKRLDDTDAVDDILQEVYIKASTNLHQLKARGSLRGWLYRIAHNAIMDFYRERQPYEALPEYIAEEELTTSERARQEMAEALRPLIEELPEKYRLPLQMAELEGMSQQTIADTLGLSLSGAKSRIQRGRVKLREQFMECCDIETSKSGVLDCTPKQPGCTSSHCKYG</sequence>
<evidence type="ECO:0000313" key="9">
    <source>
        <dbReference type="Proteomes" id="UP000036097"/>
    </source>
</evidence>
<dbReference type="Gene3D" id="1.10.10.10">
    <property type="entry name" value="Winged helix-like DNA-binding domain superfamily/Winged helix DNA-binding domain"/>
    <property type="match status" value="1"/>
</dbReference>
<keyword evidence="3" id="KW-0731">Sigma factor</keyword>
<evidence type="ECO:0000313" key="8">
    <source>
        <dbReference type="EMBL" id="KLV05563.1"/>
    </source>
</evidence>
<accession>A0A0J1H161</accession>
<evidence type="ECO:0000256" key="5">
    <source>
        <dbReference type="NCBIfam" id="TIGR02959"/>
    </source>
</evidence>